<dbReference type="PANTHER" id="PTHR38248:SF2">
    <property type="entry name" value="FUNK1 11"/>
    <property type="match status" value="1"/>
</dbReference>
<dbReference type="Proteomes" id="UP000732380">
    <property type="component" value="Unassembled WGS sequence"/>
</dbReference>
<keyword evidence="3" id="KW-1185">Reference proteome</keyword>
<gene>
    <name evidence="2" type="ORF">E4U13_007499</name>
</gene>
<dbReference type="EMBL" id="SRQM01000743">
    <property type="protein sequence ID" value="KAG6106328.1"/>
    <property type="molecule type" value="Genomic_DNA"/>
</dbReference>
<accession>A0A9P7TQ50</accession>
<proteinExistence type="predicted"/>
<reference evidence="2 3" key="1">
    <citation type="journal article" date="2020" name="bioRxiv">
        <title>Whole genome comparisons of ergot fungi reveals the divergence and evolution of species within the genus Claviceps are the result of varying mechanisms driving genome evolution and host range expansion.</title>
        <authorList>
            <person name="Wyka S.A."/>
            <person name="Mondo S.J."/>
            <person name="Liu M."/>
            <person name="Dettman J."/>
            <person name="Nalam V."/>
            <person name="Broders K.D."/>
        </authorList>
    </citation>
    <scope>NUCLEOTIDE SEQUENCE [LARGE SCALE GENOMIC DNA]</scope>
    <source>
        <strain evidence="2 3">LM576</strain>
    </source>
</reference>
<organism evidence="2 3">
    <name type="scientific">Claviceps humidiphila</name>
    <dbReference type="NCBI Taxonomy" id="1294629"/>
    <lineage>
        <taxon>Eukaryota</taxon>
        <taxon>Fungi</taxon>
        <taxon>Dikarya</taxon>
        <taxon>Ascomycota</taxon>
        <taxon>Pezizomycotina</taxon>
        <taxon>Sordariomycetes</taxon>
        <taxon>Hypocreomycetidae</taxon>
        <taxon>Hypocreales</taxon>
        <taxon>Clavicipitaceae</taxon>
        <taxon>Claviceps</taxon>
    </lineage>
</organism>
<name>A0A9P7TQ50_9HYPO</name>
<evidence type="ECO:0000313" key="2">
    <source>
        <dbReference type="EMBL" id="KAG6106328.1"/>
    </source>
</evidence>
<sequence>MQCVRFSGNLPCLVAPGSGAYSGTKFNIHEDPERLFRMLCGYVMMSDDELGLDTFTQHKDGKMVVTMPADIYKSELTEQELELHPEPIAHQRAIVYRATTCFLAKPSEAMHKLASRLRSEYVSHGTGKLKVRFMTTFEFSDGQ</sequence>
<feature type="domain" description="Fungal-type protein kinase" evidence="1">
    <location>
        <begin position="18"/>
        <end position="109"/>
    </location>
</feature>
<dbReference type="PANTHER" id="PTHR38248">
    <property type="entry name" value="FUNK1 6"/>
    <property type="match status" value="1"/>
</dbReference>
<evidence type="ECO:0000259" key="1">
    <source>
        <dbReference type="Pfam" id="PF17667"/>
    </source>
</evidence>
<comment type="caution">
    <text evidence="2">The sequence shown here is derived from an EMBL/GenBank/DDBJ whole genome shotgun (WGS) entry which is preliminary data.</text>
</comment>
<dbReference type="Pfam" id="PF17667">
    <property type="entry name" value="Pkinase_fungal"/>
    <property type="match status" value="1"/>
</dbReference>
<dbReference type="AlphaFoldDB" id="A0A9P7TQ50"/>
<protein>
    <recommendedName>
        <fullName evidence="1">Fungal-type protein kinase domain-containing protein</fullName>
    </recommendedName>
</protein>
<evidence type="ECO:0000313" key="3">
    <source>
        <dbReference type="Proteomes" id="UP000732380"/>
    </source>
</evidence>
<dbReference type="InterPro" id="IPR040976">
    <property type="entry name" value="Pkinase_fungal"/>
</dbReference>